<sequence length="364" mass="42879">MKPKIVALYLPQFYSFPENDEWWGKGFTEWTNVGKAKPLFKGHLQPRVPADLGYYNLKMPEVREQQAEMARNAGVEGFMYWHYWFGNGKRLMWEVFDEVLKTGKPDYPFCLGWANHSWFAKNWNSDGTTGGDKLLIEQTYPGKEDYRKHYEYVLQAFKDHRYIKIDGKPWFHVYNPTDLPDEFITLWNKWAKEDGFKDGIYFTCRVDTGHTGNCDKQYWLNKGYSAILPDRLKDHLKQSQVNYAVNRIKEIVKGWMHIPVFYCDYGKMYHYLINKQYDSAEDVIPTVVPNYDHSPRSGKNGFIMGNATPENFGKHLKDVTEVLANKKNPICLLRSWNEWGEGNYVEPDLLYGHGYLEQIKKYFG</sequence>
<dbReference type="Proteomes" id="UP000406735">
    <property type="component" value="Unassembled WGS sequence"/>
</dbReference>
<dbReference type="PANTHER" id="PTHR41244">
    <property type="entry name" value="RHAMNAN SYNTHESIS F"/>
    <property type="match status" value="1"/>
</dbReference>
<accession>A0A6A7VUR1</accession>
<protein>
    <submittedName>
        <fullName evidence="1">Lipopolysaccharide biosynthesis protein</fullName>
    </submittedName>
</protein>
<dbReference type="EMBL" id="VZCY01000056">
    <property type="protein sequence ID" value="MQN09641.1"/>
    <property type="molecule type" value="Genomic_DNA"/>
</dbReference>
<dbReference type="CDD" id="cd11579">
    <property type="entry name" value="Glyco_tran_WbsX"/>
    <property type="match status" value="1"/>
</dbReference>
<gene>
    <name evidence="1" type="ORF">F7D97_06750</name>
</gene>
<comment type="caution">
    <text evidence="1">The sequence shown here is derived from an EMBL/GenBank/DDBJ whole genome shotgun (WGS) entry which is preliminary data.</text>
</comment>
<evidence type="ECO:0000313" key="2">
    <source>
        <dbReference type="Proteomes" id="UP000406735"/>
    </source>
</evidence>
<evidence type="ECO:0000313" key="1">
    <source>
        <dbReference type="EMBL" id="MQN09641.1"/>
    </source>
</evidence>
<dbReference type="AlphaFoldDB" id="A0A6A7VUR1"/>
<organism evidence="1 2">
    <name type="scientific">Segatella copri</name>
    <dbReference type="NCBI Taxonomy" id="165179"/>
    <lineage>
        <taxon>Bacteria</taxon>
        <taxon>Pseudomonadati</taxon>
        <taxon>Bacteroidota</taxon>
        <taxon>Bacteroidia</taxon>
        <taxon>Bacteroidales</taxon>
        <taxon>Prevotellaceae</taxon>
        <taxon>Segatella</taxon>
    </lineage>
</organism>
<proteinExistence type="predicted"/>
<dbReference type="InterPro" id="IPR032719">
    <property type="entry name" value="WbsX"/>
</dbReference>
<name>A0A6A7VUR1_9BACT</name>
<dbReference type="RefSeq" id="WP_153080792.1">
    <property type="nucleotide sequence ID" value="NZ_JAPDUO010000036.1"/>
</dbReference>
<dbReference type="Gene3D" id="3.20.20.80">
    <property type="entry name" value="Glycosidases"/>
    <property type="match status" value="1"/>
</dbReference>
<dbReference type="Pfam" id="PF14307">
    <property type="entry name" value="Glyco_tran_WbsX"/>
    <property type="match status" value="1"/>
</dbReference>
<reference evidence="1 2" key="1">
    <citation type="submission" date="2019-09" db="EMBL/GenBank/DDBJ databases">
        <title>Distinct polysaccharide growth profiles of human intestinal Prevotella copri isolates.</title>
        <authorList>
            <person name="Fehlner-Peach H."/>
            <person name="Magnabosco C."/>
            <person name="Raghavan V."/>
            <person name="Scher J.U."/>
            <person name="Tett A."/>
            <person name="Cox L.M."/>
            <person name="Gottsegen C."/>
            <person name="Watters A."/>
            <person name="Wiltshire- Gordon J.D."/>
            <person name="Segata N."/>
            <person name="Bonneau R."/>
            <person name="Littman D.R."/>
        </authorList>
    </citation>
    <scope>NUCLEOTIDE SEQUENCE [LARGE SCALE GENOMIC DNA]</scope>
    <source>
        <strain evidence="2">iK21513</strain>
    </source>
</reference>
<dbReference type="PANTHER" id="PTHR41244:SF1">
    <property type="entry name" value="GLYCOSYLTRANSFERASE"/>
    <property type="match status" value="1"/>
</dbReference>